<feature type="domain" description="Putative type VI secretion system Rhs element associated Vgr" evidence="3">
    <location>
        <begin position="59"/>
        <end position="162"/>
    </location>
</feature>
<dbReference type="OrthoDB" id="1907165at2"/>
<dbReference type="Pfam" id="PF13296">
    <property type="entry name" value="T6SS_Vgr"/>
    <property type="match status" value="1"/>
</dbReference>
<protein>
    <submittedName>
        <fullName evidence="4">Type VI secretion system tip protein VgrG</fullName>
    </submittedName>
</protein>
<evidence type="ECO:0000256" key="1">
    <source>
        <dbReference type="SAM" id="MobiDB-lite"/>
    </source>
</evidence>
<feature type="compositionally biased region" description="Basic and acidic residues" evidence="1">
    <location>
        <begin position="102"/>
        <end position="117"/>
    </location>
</feature>
<sequence length="800" mass="88116">MGTVMHGRCGQQVLVEYVNGDPDRPIVVAFVPDRDNTPAWKLPENQALSGLVTRSLGHGTTTNHLALDDTENRQQAQLASDHAKSSLSLGYITRVEGNAGRQDARGEGFELRSDKPGALRSPGLLLTTEARPAARGRVTEMGETSARLTGARDVHEGIAQQAQRDDAQDAMGDQAEVTEAMKRANAELRGKGSGSADEFPEFEAPHLTLSSAAGIQSTAAESTHIASDKDTALTAGRHVSIATGKSFFASAREKIAVYAQKAITLITPGRVRVESRTADMEMIAQEVLKLICRGGWIKLASPQGIELHGGNSVVRISNEGITGYTGGPFRIHAADHATDDPVSRPIDLPATPENPGKLAAHHVLVENGGGFAVPNQPYRITLDDGQVIQGLTNELGELQMATSNVVSFGMVEFMSESIPDDVIGMTKISVYRDGNLPPPPPPPVPAQRTAQIGGTTINTPNEGATTQGQPARYITCDPMNFGLRRYRILNDAKTEQSPADRRRSSIEYPVARRYTATVKPKLMDINWIDLDGKSSKEMTKVLVSAVQDALCVALQDGPFGLPAGTSTDVKSGAMPAVKIVSPEDVPKYGMQSTDEGGFIATYWFVAVAQFRIKNIIDRLRSDHNDFWITQLAVTLYHEARHCQQKYWIISLFNTNPDDYQKFPNMEKYYKQTVDEHVYAIASKHPFPKDERVRIEMHRMLVFEYYWSIVNRPKVAAYDFVAKDLDVVQDEVCKMRNVKPEVAQKMALYNPGYRSHFHEEDAYASEKIVRDYWFKPDTQFLWNPGTCTDDYVNTLKVVGAI</sequence>
<dbReference type="InterPro" id="IPR037026">
    <property type="entry name" value="Vgr_OB-fold_dom_sf"/>
</dbReference>
<feature type="domain" description="DUF2345" evidence="2">
    <location>
        <begin position="196"/>
        <end position="341"/>
    </location>
</feature>
<dbReference type="EMBL" id="SMRP01000025">
    <property type="protein sequence ID" value="TDG18965.1"/>
    <property type="molecule type" value="Genomic_DNA"/>
</dbReference>
<accession>A0A4R5M143</accession>
<dbReference type="AlphaFoldDB" id="A0A4R5M143"/>
<dbReference type="Proteomes" id="UP000295722">
    <property type="component" value="Unassembled WGS sequence"/>
</dbReference>
<dbReference type="InterPro" id="IPR018769">
    <property type="entry name" value="VgrG2_DUF2345"/>
</dbReference>
<proteinExistence type="predicted"/>
<evidence type="ECO:0000313" key="4">
    <source>
        <dbReference type="EMBL" id="TDG18965.1"/>
    </source>
</evidence>
<gene>
    <name evidence="4" type="ORF">EYW47_32065</name>
</gene>
<keyword evidence="5" id="KW-1185">Reference proteome</keyword>
<dbReference type="Pfam" id="PF10106">
    <property type="entry name" value="DUF2345"/>
    <property type="match status" value="1"/>
</dbReference>
<reference evidence="4 5" key="1">
    <citation type="submission" date="2019-03" db="EMBL/GenBank/DDBJ databases">
        <title>Paraburkholderia sp. 4M-K11, isolated from subtropical forest soil.</title>
        <authorList>
            <person name="Gao Z.-H."/>
            <person name="Qiu L.-H."/>
        </authorList>
    </citation>
    <scope>NUCLEOTIDE SEQUENCE [LARGE SCALE GENOMIC DNA]</scope>
    <source>
        <strain evidence="4 5">4M-K11</strain>
    </source>
</reference>
<comment type="caution">
    <text evidence="4">The sequence shown here is derived from an EMBL/GenBank/DDBJ whole genome shotgun (WGS) entry which is preliminary data.</text>
</comment>
<evidence type="ECO:0000259" key="2">
    <source>
        <dbReference type="Pfam" id="PF10106"/>
    </source>
</evidence>
<feature type="region of interest" description="Disordered" evidence="1">
    <location>
        <begin position="102"/>
        <end position="153"/>
    </location>
</feature>
<evidence type="ECO:0000313" key="5">
    <source>
        <dbReference type="Proteomes" id="UP000295722"/>
    </source>
</evidence>
<organism evidence="4 5">
    <name type="scientific">Paraburkholderia silviterrae</name>
    <dbReference type="NCBI Taxonomy" id="2528715"/>
    <lineage>
        <taxon>Bacteria</taxon>
        <taxon>Pseudomonadati</taxon>
        <taxon>Pseudomonadota</taxon>
        <taxon>Betaproteobacteria</taxon>
        <taxon>Burkholderiales</taxon>
        <taxon>Burkholderiaceae</taxon>
        <taxon>Paraburkholderia</taxon>
    </lineage>
</organism>
<dbReference type="SUPFAM" id="SSF69255">
    <property type="entry name" value="gp5 N-terminal domain-like"/>
    <property type="match status" value="1"/>
</dbReference>
<dbReference type="Gene3D" id="2.40.50.230">
    <property type="entry name" value="Gp5 N-terminal domain"/>
    <property type="match status" value="1"/>
</dbReference>
<name>A0A4R5M143_9BURK</name>
<evidence type="ECO:0000259" key="3">
    <source>
        <dbReference type="Pfam" id="PF13296"/>
    </source>
</evidence>
<dbReference type="SUPFAM" id="SSF69349">
    <property type="entry name" value="Phage fibre proteins"/>
    <property type="match status" value="1"/>
</dbReference>
<dbReference type="InterPro" id="IPR028244">
    <property type="entry name" value="T6SS_Rhs_Vgr_dom"/>
</dbReference>